<accession>D3ATW3</accession>
<dbReference type="AlphaFoldDB" id="D3ATW3"/>
<organism evidence="1 2">
    <name type="scientific">Hungatella hathewayi DSM 13479</name>
    <dbReference type="NCBI Taxonomy" id="566550"/>
    <lineage>
        <taxon>Bacteria</taxon>
        <taxon>Bacillati</taxon>
        <taxon>Bacillota</taxon>
        <taxon>Clostridia</taxon>
        <taxon>Lachnospirales</taxon>
        <taxon>Lachnospiraceae</taxon>
        <taxon>Hungatella</taxon>
    </lineage>
</organism>
<reference evidence="1 2" key="1">
    <citation type="submission" date="2010-01" db="EMBL/GenBank/DDBJ databases">
        <authorList>
            <person name="Weinstock G."/>
            <person name="Sodergren E."/>
            <person name="Clifton S."/>
            <person name="Fulton L."/>
            <person name="Fulton B."/>
            <person name="Courtney L."/>
            <person name="Fronick C."/>
            <person name="Harrison M."/>
            <person name="Strong C."/>
            <person name="Farmer C."/>
            <person name="Delahaunty K."/>
            <person name="Markovic C."/>
            <person name="Hall O."/>
            <person name="Minx P."/>
            <person name="Tomlinson C."/>
            <person name="Mitreva M."/>
            <person name="Nelson J."/>
            <person name="Hou S."/>
            <person name="Wollam A."/>
            <person name="Pepin K.H."/>
            <person name="Johnson M."/>
            <person name="Bhonagiri V."/>
            <person name="Nash W.E."/>
            <person name="Warren W."/>
            <person name="Chinwalla A."/>
            <person name="Mardis E.R."/>
            <person name="Wilson R.K."/>
        </authorList>
    </citation>
    <scope>NUCLEOTIDE SEQUENCE [LARGE SCALE GENOMIC DNA]</scope>
    <source>
        <strain evidence="1 2">DSM 13479</strain>
    </source>
</reference>
<sequence>MVALLNKSVVKNYLTTIMEAAELIYNPPKILALNRVGGSD</sequence>
<gene>
    <name evidence="1" type="ORF">CLOSTHATH_07074</name>
</gene>
<protein>
    <submittedName>
        <fullName evidence="1">Uncharacterized protein</fullName>
    </submittedName>
</protein>
<evidence type="ECO:0000313" key="1">
    <source>
        <dbReference type="EMBL" id="EFC94743.1"/>
    </source>
</evidence>
<dbReference type="EMBL" id="ACIO01000949">
    <property type="protein sequence ID" value="EFC94743.1"/>
    <property type="molecule type" value="Genomic_DNA"/>
</dbReference>
<dbReference type="Proteomes" id="UP000004968">
    <property type="component" value="Unassembled WGS sequence"/>
</dbReference>
<comment type="caution">
    <text evidence="1">The sequence shown here is derived from an EMBL/GenBank/DDBJ whole genome shotgun (WGS) entry which is preliminary data.</text>
</comment>
<evidence type="ECO:0000313" key="2">
    <source>
        <dbReference type="Proteomes" id="UP000004968"/>
    </source>
</evidence>
<proteinExistence type="predicted"/>
<dbReference type="HOGENOM" id="CLU_3290823_0_0_9"/>
<name>D3ATW3_9FIRM</name>